<protein>
    <submittedName>
        <fullName evidence="2">Uncharacterized protein</fullName>
    </submittedName>
</protein>
<accession>A0A822YDD2</accession>
<dbReference type="Proteomes" id="UP000607653">
    <property type="component" value="Unassembled WGS sequence"/>
</dbReference>
<proteinExistence type="predicted"/>
<organism evidence="2 3">
    <name type="scientific">Nelumbo nucifera</name>
    <name type="common">Sacred lotus</name>
    <dbReference type="NCBI Taxonomy" id="4432"/>
    <lineage>
        <taxon>Eukaryota</taxon>
        <taxon>Viridiplantae</taxon>
        <taxon>Streptophyta</taxon>
        <taxon>Embryophyta</taxon>
        <taxon>Tracheophyta</taxon>
        <taxon>Spermatophyta</taxon>
        <taxon>Magnoliopsida</taxon>
        <taxon>Proteales</taxon>
        <taxon>Nelumbonaceae</taxon>
        <taxon>Nelumbo</taxon>
    </lineage>
</organism>
<gene>
    <name evidence="2" type="ORF">HUJ06_030767</name>
</gene>
<keyword evidence="1" id="KW-0175">Coiled coil</keyword>
<evidence type="ECO:0000256" key="1">
    <source>
        <dbReference type="SAM" id="Coils"/>
    </source>
</evidence>
<dbReference type="AlphaFoldDB" id="A0A822YDD2"/>
<evidence type="ECO:0000313" key="3">
    <source>
        <dbReference type="Proteomes" id="UP000607653"/>
    </source>
</evidence>
<name>A0A822YDD2_NELNU</name>
<feature type="coiled-coil region" evidence="1">
    <location>
        <begin position="101"/>
        <end position="135"/>
    </location>
</feature>
<comment type="caution">
    <text evidence="2">The sequence shown here is derived from an EMBL/GenBank/DDBJ whole genome shotgun (WGS) entry which is preliminary data.</text>
</comment>
<reference evidence="2 3" key="1">
    <citation type="journal article" date="2020" name="Mol. Biol. Evol.">
        <title>Distinct Expression and Methylation Patterns for Genes with Different Fates following a Single Whole-Genome Duplication in Flowering Plants.</title>
        <authorList>
            <person name="Shi T."/>
            <person name="Rahmani R.S."/>
            <person name="Gugger P.F."/>
            <person name="Wang M."/>
            <person name="Li H."/>
            <person name="Zhang Y."/>
            <person name="Li Z."/>
            <person name="Wang Q."/>
            <person name="Van de Peer Y."/>
            <person name="Marchal K."/>
            <person name="Chen J."/>
        </authorList>
    </citation>
    <scope>NUCLEOTIDE SEQUENCE [LARGE SCALE GENOMIC DNA]</scope>
    <source>
        <tissue evidence="2">Leaf</tissue>
    </source>
</reference>
<dbReference type="EMBL" id="DUZY01000002">
    <property type="protein sequence ID" value="DAD29299.1"/>
    <property type="molecule type" value="Genomic_DNA"/>
</dbReference>
<sequence length="145" mass="16739">MEALHSKEEEIVRLKLELGKRGHLEANCNADMVSPSKDNEPHVPELLGQIKVLESDLLDRNWNIEALEQMLRIANERQCCSEEVIERLKHKVERNESPKAVTTSQIEIESARKDIASLKSQLELEKREILQLQVQIMIYKVDISD</sequence>
<evidence type="ECO:0000313" key="2">
    <source>
        <dbReference type="EMBL" id="DAD29299.1"/>
    </source>
</evidence>
<keyword evidence="3" id="KW-1185">Reference proteome</keyword>